<evidence type="ECO:0000313" key="2">
    <source>
        <dbReference type="Proteomes" id="UP000198870"/>
    </source>
</evidence>
<dbReference type="AlphaFoldDB" id="A0A1G5ARP1"/>
<reference evidence="1 2" key="1">
    <citation type="submission" date="2016-10" db="EMBL/GenBank/DDBJ databases">
        <authorList>
            <person name="de Groot N.N."/>
        </authorList>
    </citation>
    <scope>NUCLEOTIDE SEQUENCE [LARGE SCALE GENOMIC DNA]</scope>
    <source>
        <strain evidence="1 2">AA1</strain>
    </source>
</reference>
<evidence type="ECO:0000313" key="1">
    <source>
        <dbReference type="EMBL" id="SCX80568.1"/>
    </source>
</evidence>
<gene>
    <name evidence="1" type="ORF">SAMN05216233_101406</name>
</gene>
<accession>A0A1G5ARP1</accession>
<organism evidence="1 2">
    <name type="scientific">Desulfoluna spongiiphila</name>
    <dbReference type="NCBI Taxonomy" id="419481"/>
    <lineage>
        <taxon>Bacteria</taxon>
        <taxon>Pseudomonadati</taxon>
        <taxon>Thermodesulfobacteriota</taxon>
        <taxon>Desulfobacteria</taxon>
        <taxon>Desulfobacterales</taxon>
        <taxon>Desulfolunaceae</taxon>
        <taxon>Desulfoluna</taxon>
    </lineage>
</organism>
<protein>
    <submittedName>
        <fullName evidence="1">Uncharacterized protein</fullName>
    </submittedName>
</protein>
<keyword evidence="2" id="KW-1185">Reference proteome</keyword>
<name>A0A1G5ARP1_9BACT</name>
<dbReference type="EMBL" id="FMUX01000001">
    <property type="protein sequence ID" value="SCX80568.1"/>
    <property type="molecule type" value="Genomic_DNA"/>
</dbReference>
<sequence length="31" mass="3627">MNNKWLARQGLISIKDEWVKIHYPATARLSS</sequence>
<dbReference type="Proteomes" id="UP000198870">
    <property type="component" value="Unassembled WGS sequence"/>
</dbReference>
<proteinExistence type="predicted"/>